<dbReference type="InterPro" id="IPR032557">
    <property type="entry name" value="DUF4935"/>
</dbReference>
<organism evidence="2 3">
    <name type="scientific">Phocaeicola sartorii</name>
    <dbReference type="NCBI Taxonomy" id="671267"/>
    <lineage>
        <taxon>Bacteria</taxon>
        <taxon>Pseudomonadati</taxon>
        <taxon>Bacteroidota</taxon>
        <taxon>Bacteroidia</taxon>
        <taxon>Bacteroidales</taxon>
        <taxon>Bacteroidaceae</taxon>
        <taxon>Phocaeicola</taxon>
    </lineage>
</organism>
<evidence type="ECO:0000313" key="2">
    <source>
        <dbReference type="EMBL" id="EOS13711.1"/>
    </source>
</evidence>
<dbReference type="HOGENOM" id="CLU_762556_0_0_10"/>
<evidence type="ECO:0000259" key="1">
    <source>
        <dbReference type="Pfam" id="PF16289"/>
    </source>
</evidence>
<dbReference type="PATRIC" id="fig|1235788.3.peg.1589"/>
<accession>R9II61</accession>
<proteinExistence type="predicted"/>
<dbReference type="Proteomes" id="UP000014200">
    <property type="component" value="Unassembled WGS sequence"/>
</dbReference>
<dbReference type="STRING" id="1235788.C802_01554"/>
<evidence type="ECO:0000313" key="3">
    <source>
        <dbReference type="Proteomes" id="UP000014200"/>
    </source>
</evidence>
<gene>
    <name evidence="2" type="ORF">C802_01554</name>
</gene>
<dbReference type="OrthoDB" id="9766796at2"/>
<name>R9II61_9BACT</name>
<dbReference type="RefSeq" id="WP_016275962.1">
    <property type="nucleotide sequence ID" value="NZ_JABVZU010000003.1"/>
</dbReference>
<keyword evidence="3" id="KW-1185">Reference proteome</keyword>
<protein>
    <recommendedName>
        <fullName evidence="1">DUF4935 domain-containing protein</fullName>
    </recommendedName>
</protein>
<dbReference type="EMBL" id="ASSP01000009">
    <property type="protein sequence ID" value="EOS13711.1"/>
    <property type="molecule type" value="Genomic_DNA"/>
</dbReference>
<reference evidence="2 3" key="1">
    <citation type="submission" date="2013-04" db="EMBL/GenBank/DDBJ databases">
        <title>The Genome Sequence of Bacteroides massiliensis dnLKV3.</title>
        <authorList>
            <consortium name="The Broad Institute Genomics Platform"/>
            <consortium name="The Broad Institute Genome Sequencing Center for Infectious Disease"/>
            <person name="Earl A."/>
            <person name="Xavier R."/>
            <person name="Kuhn K."/>
            <person name="Stappenbeck T."/>
            <person name="Walker B."/>
            <person name="Young S."/>
            <person name="Zeng Q."/>
            <person name="Gargeya S."/>
            <person name="Fitzgerald M."/>
            <person name="Haas B."/>
            <person name="Abouelleil A."/>
            <person name="Allen A.W."/>
            <person name="Alvarado L."/>
            <person name="Arachchi H.M."/>
            <person name="Berlin A.M."/>
            <person name="Chapman S.B."/>
            <person name="Gainer-Dewar J."/>
            <person name="Goldberg J."/>
            <person name="Griggs A."/>
            <person name="Gujja S."/>
            <person name="Hansen M."/>
            <person name="Howarth C."/>
            <person name="Imamovic A."/>
            <person name="Ireland A."/>
            <person name="Larimer J."/>
            <person name="McCowan C."/>
            <person name="Murphy C."/>
            <person name="Pearson M."/>
            <person name="Poon T.W."/>
            <person name="Priest M."/>
            <person name="Roberts A."/>
            <person name="Saif S."/>
            <person name="Shea T."/>
            <person name="Sisk P."/>
            <person name="Sykes S."/>
            <person name="Wortman J."/>
            <person name="Nusbaum C."/>
            <person name="Birren B."/>
        </authorList>
    </citation>
    <scope>NUCLEOTIDE SEQUENCE [LARGE SCALE GENOMIC DNA]</scope>
    <source>
        <strain evidence="3">dnLKV3</strain>
    </source>
</reference>
<sequence>MGKDIIFIDTNVFISEHYFLKKNRITTLCNLAAKSRINILMPEIIKKEIAHHIQTDMRHAFNAVTDKGNCVLKHDERYDQYCNTSSKKEMDKIASTSLEAFLTHSNTYILGYDYCTDVDIIFGKYFSKEKPFGEGKKKDEFPDAFALLALETYCKKNKLPQIIVLSQDGDMKKYNSPYLKVIEYKAYVSQKLAEDTELTSLESQLESMIPLWTKDWEDSILKTLDDESLYAPICGFSDISDIDITACEVSANPSQYYIIENTEEFLSVEIYPTVEFQVKVRHQDLDYGYYDSEDHCWYGDVWSTKDIKSSANIKVTLNFQKEGSYLDIEDVDLEEVLHRLE</sequence>
<dbReference type="GeneID" id="82154672"/>
<dbReference type="Pfam" id="PF16289">
    <property type="entry name" value="PIN_12"/>
    <property type="match status" value="1"/>
</dbReference>
<feature type="domain" description="DUF4935" evidence="1">
    <location>
        <begin position="6"/>
        <end position="171"/>
    </location>
</feature>
<dbReference type="AlphaFoldDB" id="R9II61"/>
<comment type="caution">
    <text evidence="2">The sequence shown here is derived from an EMBL/GenBank/DDBJ whole genome shotgun (WGS) entry which is preliminary data.</text>
</comment>